<comment type="caution">
    <text evidence="1">The sequence shown here is derived from an EMBL/GenBank/DDBJ whole genome shotgun (WGS) entry which is preliminary data.</text>
</comment>
<sequence length="63" mass="6776">MSSVCEIRDRFCARQVLRAELFNITNAPAFSQPNGSFGAAAFSSITSTATGPRVLQLAIRLSK</sequence>
<proteinExistence type="predicted"/>
<organism evidence="1 2">
    <name type="scientific">Tunturiibacter gelidiferens</name>
    <dbReference type="NCBI Taxonomy" id="3069689"/>
    <lineage>
        <taxon>Bacteria</taxon>
        <taxon>Pseudomonadati</taxon>
        <taxon>Acidobacteriota</taxon>
        <taxon>Terriglobia</taxon>
        <taxon>Terriglobales</taxon>
        <taxon>Acidobacteriaceae</taxon>
        <taxon>Tunturiibacter</taxon>
    </lineage>
</organism>
<dbReference type="EMBL" id="JACHEA010000001">
    <property type="protein sequence ID" value="MBB5339882.1"/>
    <property type="molecule type" value="Genomic_DNA"/>
</dbReference>
<evidence type="ECO:0000313" key="2">
    <source>
        <dbReference type="Proteomes" id="UP000569005"/>
    </source>
</evidence>
<protein>
    <submittedName>
        <fullName evidence="1">Uncharacterized protein</fullName>
    </submittedName>
</protein>
<keyword evidence="2" id="KW-1185">Reference proteome</keyword>
<accession>A0ACC5NZ79</accession>
<gene>
    <name evidence="1" type="ORF">HDF13_002215</name>
</gene>
<evidence type="ECO:0000313" key="1">
    <source>
        <dbReference type="EMBL" id="MBB5339882.1"/>
    </source>
</evidence>
<name>A0ACC5NZ79_9BACT</name>
<reference evidence="1" key="1">
    <citation type="submission" date="2020-08" db="EMBL/GenBank/DDBJ databases">
        <title>Genomic Encyclopedia of Type Strains, Phase IV (KMG-V): Genome sequencing to study the core and pangenomes of soil and plant-associated prokaryotes.</title>
        <authorList>
            <person name="Whitman W."/>
        </authorList>
    </citation>
    <scope>NUCLEOTIDE SEQUENCE</scope>
    <source>
        <strain evidence="1">M8UP15</strain>
    </source>
</reference>
<dbReference type="Proteomes" id="UP000569005">
    <property type="component" value="Unassembled WGS sequence"/>
</dbReference>